<dbReference type="InterPro" id="IPR009729">
    <property type="entry name" value="Gal-3-0_sulfotransfrase"/>
</dbReference>
<proteinExistence type="inferred from homology"/>
<comment type="caution">
    <text evidence="10">The sequence shown here is derived from an EMBL/GenBank/DDBJ whole genome shotgun (WGS) entry which is preliminary data.</text>
</comment>
<dbReference type="Gene3D" id="3.40.50.300">
    <property type="entry name" value="P-loop containing nucleotide triphosphate hydrolases"/>
    <property type="match status" value="1"/>
</dbReference>
<keyword evidence="9" id="KW-0325">Glycoprotein</keyword>
<evidence type="ECO:0000313" key="10">
    <source>
        <dbReference type="EMBL" id="KAJ8031827.1"/>
    </source>
</evidence>
<protein>
    <submittedName>
        <fullName evidence="10">Galactosylceramide sulfotransferase</fullName>
    </submittedName>
</protein>
<dbReference type="EMBL" id="JAIZAY010000012">
    <property type="protein sequence ID" value="KAJ8031827.1"/>
    <property type="molecule type" value="Genomic_DNA"/>
</dbReference>
<dbReference type="Pfam" id="PF06990">
    <property type="entry name" value="Gal-3-0_sulfotr"/>
    <property type="match status" value="1"/>
</dbReference>
<evidence type="ECO:0000256" key="1">
    <source>
        <dbReference type="ARBA" id="ARBA00004323"/>
    </source>
</evidence>
<comment type="similarity">
    <text evidence="2">Belongs to the galactose-3-O-sulfotransferase family.</text>
</comment>
<dbReference type="AlphaFoldDB" id="A0A9Q1H1P2"/>
<evidence type="ECO:0000256" key="2">
    <source>
        <dbReference type="ARBA" id="ARBA00008124"/>
    </source>
</evidence>
<accession>A0A9Q1H1P2</accession>
<evidence type="ECO:0000256" key="9">
    <source>
        <dbReference type="ARBA" id="ARBA00023180"/>
    </source>
</evidence>
<keyword evidence="11" id="KW-1185">Reference proteome</keyword>
<reference evidence="10" key="1">
    <citation type="submission" date="2021-10" db="EMBL/GenBank/DDBJ databases">
        <title>Tropical sea cucumber genome reveals ecological adaptation and Cuvierian tubules defense mechanism.</title>
        <authorList>
            <person name="Chen T."/>
        </authorList>
    </citation>
    <scope>NUCLEOTIDE SEQUENCE</scope>
    <source>
        <strain evidence="10">Nanhai2018</strain>
        <tissue evidence="10">Muscle</tissue>
    </source>
</reference>
<dbReference type="PANTHER" id="PTHR14647">
    <property type="entry name" value="GALACTOSE-3-O-SULFOTRANSFERASE"/>
    <property type="match status" value="1"/>
</dbReference>
<dbReference type="GO" id="GO:0000139">
    <property type="term" value="C:Golgi membrane"/>
    <property type="evidence" value="ECO:0007669"/>
    <property type="project" value="UniProtKB-SubCell"/>
</dbReference>
<dbReference type="GO" id="GO:0009247">
    <property type="term" value="P:glycolipid biosynthetic process"/>
    <property type="evidence" value="ECO:0007669"/>
    <property type="project" value="InterPro"/>
</dbReference>
<keyword evidence="4" id="KW-0812">Transmembrane</keyword>
<keyword evidence="8" id="KW-0472">Membrane</keyword>
<evidence type="ECO:0000313" key="11">
    <source>
        <dbReference type="Proteomes" id="UP001152320"/>
    </source>
</evidence>
<dbReference type="InterPro" id="IPR027417">
    <property type="entry name" value="P-loop_NTPase"/>
</dbReference>
<keyword evidence="5" id="KW-0735">Signal-anchor</keyword>
<name>A0A9Q1H1P2_HOLLE</name>
<dbReference type="GO" id="GO:0001733">
    <property type="term" value="F:galactosylceramide sulfotransferase activity"/>
    <property type="evidence" value="ECO:0007669"/>
    <property type="project" value="InterPro"/>
</dbReference>
<evidence type="ECO:0000256" key="4">
    <source>
        <dbReference type="ARBA" id="ARBA00022692"/>
    </source>
</evidence>
<evidence type="ECO:0000256" key="6">
    <source>
        <dbReference type="ARBA" id="ARBA00022989"/>
    </source>
</evidence>
<evidence type="ECO:0000256" key="5">
    <source>
        <dbReference type="ARBA" id="ARBA00022968"/>
    </source>
</evidence>
<evidence type="ECO:0000256" key="7">
    <source>
        <dbReference type="ARBA" id="ARBA00023034"/>
    </source>
</evidence>
<sequence length="433" mass="49950">MKTTLQKCAFGTICFGLLLTVWRITKLDRSWVGLQSSSSLQDVHPQSGLPGSRQFVQELEEQKIVAVQDIFRQSENSSWHNSTVFENNASNLTEEQSAGSTVCGEPKHNIVFFKMHKCSSSTVQNILMRYGDKQDLNFVLPPRGNYLGHGEFNKRAMLSFPVKEYNILCHHTRFSFQGMSEVMPKNSVWTTIIRDPVYMFESSFYYMNMDKSFHIRESDPLATFAENPSFYVTKYGRMGKGKNPMLFDLGLSDDKKDDINFIKEMIAKLDGYFDLVLVTEYFEESLILFKELMCWELDDIAYFVVNARAKNSIHKITDKTVENLRKWNLGDQMLYEHFNGTLWKKIEAFGIERMKKEVTLLKARNEELEARCIMDPSKTVNKGGIWHPGGIDIKGFVVKPGMEKDQLCKGMAMAELKFTAYLLQKQKTKYGMH</sequence>
<dbReference type="Proteomes" id="UP001152320">
    <property type="component" value="Chromosome 12"/>
</dbReference>
<organism evidence="10 11">
    <name type="scientific">Holothuria leucospilota</name>
    <name type="common">Black long sea cucumber</name>
    <name type="synonym">Mertensiothuria leucospilota</name>
    <dbReference type="NCBI Taxonomy" id="206669"/>
    <lineage>
        <taxon>Eukaryota</taxon>
        <taxon>Metazoa</taxon>
        <taxon>Echinodermata</taxon>
        <taxon>Eleutherozoa</taxon>
        <taxon>Echinozoa</taxon>
        <taxon>Holothuroidea</taxon>
        <taxon>Aspidochirotacea</taxon>
        <taxon>Aspidochirotida</taxon>
        <taxon>Holothuriidae</taxon>
        <taxon>Holothuria</taxon>
    </lineage>
</organism>
<gene>
    <name evidence="10" type="ORF">HOLleu_25154</name>
</gene>
<comment type="subcellular location">
    <subcellularLocation>
        <location evidence="1">Golgi apparatus membrane</location>
        <topology evidence="1">Single-pass type II membrane protein</topology>
    </subcellularLocation>
</comment>
<evidence type="ECO:0000256" key="3">
    <source>
        <dbReference type="ARBA" id="ARBA00022679"/>
    </source>
</evidence>
<dbReference type="OrthoDB" id="514299at2759"/>
<evidence type="ECO:0000256" key="8">
    <source>
        <dbReference type="ARBA" id="ARBA00023136"/>
    </source>
</evidence>
<dbReference type="SUPFAM" id="SSF52540">
    <property type="entry name" value="P-loop containing nucleoside triphosphate hydrolases"/>
    <property type="match status" value="1"/>
</dbReference>
<keyword evidence="6" id="KW-1133">Transmembrane helix</keyword>
<dbReference type="PANTHER" id="PTHR14647:SF86">
    <property type="entry name" value="GALACTOSE-3-O-SULFOTRANSFERASE"/>
    <property type="match status" value="1"/>
</dbReference>
<keyword evidence="7" id="KW-0333">Golgi apparatus</keyword>
<keyword evidence="3" id="KW-0808">Transferase</keyword>